<accession>A0A2G3DXW7</accession>
<comment type="caution">
    <text evidence="2">The sequence shown here is derived from an EMBL/GenBank/DDBJ whole genome shotgun (WGS) entry which is preliminary data.</text>
</comment>
<dbReference type="Proteomes" id="UP000225889">
    <property type="component" value="Unassembled WGS sequence"/>
</dbReference>
<evidence type="ECO:0000256" key="1">
    <source>
        <dbReference type="SAM" id="MobiDB-lite"/>
    </source>
</evidence>
<reference evidence="2 3" key="2">
    <citation type="submission" date="2017-10" db="EMBL/GenBank/DDBJ databases">
        <authorList>
            <person name="Banno H."/>
            <person name="Chua N.-H."/>
        </authorList>
    </citation>
    <scope>NUCLEOTIDE SEQUENCE [LARGE SCALE GENOMIC DNA]</scope>
    <source>
        <strain evidence="2 3">JK626</strain>
    </source>
</reference>
<gene>
    <name evidence="2" type="ORF">CSX01_03675</name>
</gene>
<proteinExistence type="predicted"/>
<protein>
    <submittedName>
        <fullName evidence="2">Uncharacterized protein</fullName>
    </submittedName>
</protein>
<dbReference type="AlphaFoldDB" id="A0A2G3DXW7"/>
<feature type="compositionally biased region" description="Polar residues" evidence="1">
    <location>
        <begin position="78"/>
        <end position="93"/>
    </location>
</feature>
<dbReference type="RefSeq" id="WP_099391482.1">
    <property type="nucleotide sequence ID" value="NZ_PDYF01000008.1"/>
</dbReference>
<organism evidence="2 3">
    <name type="scientific">Pseudobutyrivibrio ruminis</name>
    <dbReference type="NCBI Taxonomy" id="46206"/>
    <lineage>
        <taxon>Bacteria</taxon>
        <taxon>Bacillati</taxon>
        <taxon>Bacillota</taxon>
        <taxon>Clostridia</taxon>
        <taxon>Lachnospirales</taxon>
        <taxon>Lachnospiraceae</taxon>
        <taxon>Pseudobutyrivibrio</taxon>
    </lineage>
</organism>
<reference evidence="2 3" key="1">
    <citation type="submission" date="2017-10" db="EMBL/GenBank/DDBJ databases">
        <title>Resolving the taxonomy of Roseburia spp., Eubacterium rectale and Agathobacter spp. through phylogenomic analysis.</title>
        <authorList>
            <person name="Sheridan P.O."/>
            <person name="Walker A.W."/>
            <person name="Duncan S.H."/>
            <person name="Scott K.P."/>
            <person name="Toole P.W.O."/>
            <person name="Luis P."/>
            <person name="Flint H.J."/>
        </authorList>
    </citation>
    <scope>NUCLEOTIDE SEQUENCE [LARGE SCALE GENOMIC DNA]</scope>
    <source>
        <strain evidence="2 3">JK626</strain>
    </source>
</reference>
<sequence length="230" mass="26586">MALGNILSHELEDVINSINTNSNDIYNPNSSPKSILKGEMDRDKVSYYDTVQNDNKQENTNNFKGTQYNQNYQKTNQSDAVANDNSRPDSANSYKKKVNLSDYNKQIEEGKDLRKAPDETTVFTPEQNHSRITRQNNQTYQSNQDNQEAQSYNYNQVYQYNQPYRYTQIYENEKKDFGTNPAYMYAQAQSTTTSQPKMIIQSDTQTGNAPIPKQAKQSKQVGGRRRRGRR</sequence>
<feature type="region of interest" description="Disordered" evidence="1">
    <location>
        <begin position="77"/>
        <end position="100"/>
    </location>
</feature>
<feature type="compositionally biased region" description="Polar residues" evidence="1">
    <location>
        <begin position="189"/>
        <end position="208"/>
    </location>
</feature>
<evidence type="ECO:0000313" key="3">
    <source>
        <dbReference type="Proteomes" id="UP000225889"/>
    </source>
</evidence>
<feature type="region of interest" description="Disordered" evidence="1">
    <location>
        <begin position="189"/>
        <end position="230"/>
    </location>
</feature>
<name>A0A2G3DXW7_9FIRM</name>
<dbReference type="EMBL" id="PDYF01000008">
    <property type="protein sequence ID" value="PHU35713.1"/>
    <property type="molecule type" value="Genomic_DNA"/>
</dbReference>
<evidence type="ECO:0000313" key="2">
    <source>
        <dbReference type="EMBL" id="PHU35713.1"/>
    </source>
</evidence>